<proteinExistence type="predicted"/>
<feature type="compositionally biased region" description="Polar residues" evidence="1">
    <location>
        <begin position="408"/>
        <end position="420"/>
    </location>
</feature>
<dbReference type="PANTHER" id="PTHR11439:SF495">
    <property type="entry name" value="REVERSE TRANSCRIPTASE, RNA-DEPENDENT DNA POLYMERASE-RELATED"/>
    <property type="match status" value="1"/>
</dbReference>
<dbReference type="Pfam" id="PF07727">
    <property type="entry name" value="RVT_2"/>
    <property type="match status" value="1"/>
</dbReference>
<feature type="region of interest" description="Disordered" evidence="1">
    <location>
        <begin position="401"/>
        <end position="420"/>
    </location>
</feature>
<feature type="domain" description="Reverse transcriptase Ty1/copia-type" evidence="2">
    <location>
        <begin position="527"/>
        <end position="592"/>
    </location>
</feature>
<evidence type="ECO:0000259" key="2">
    <source>
        <dbReference type="Pfam" id="PF07727"/>
    </source>
</evidence>
<evidence type="ECO:0000313" key="3">
    <source>
        <dbReference type="EMBL" id="GEU68101.1"/>
    </source>
</evidence>
<reference evidence="3" key="1">
    <citation type="journal article" date="2019" name="Sci. Rep.">
        <title>Draft genome of Tanacetum cinerariifolium, the natural source of mosquito coil.</title>
        <authorList>
            <person name="Yamashiro T."/>
            <person name="Shiraishi A."/>
            <person name="Satake H."/>
            <person name="Nakayama K."/>
        </authorList>
    </citation>
    <scope>NUCLEOTIDE SEQUENCE</scope>
</reference>
<dbReference type="PANTHER" id="PTHR11439">
    <property type="entry name" value="GAG-POL-RELATED RETROTRANSPOSON"/>
    <property type="match status" value="1"/>
</dbReference>
<accession>A0A6L2M240</accession>
<organism evidence="3">
    <name type="scientific">Tanacetum cinerariifolium</name>
    <name type="common">Dalmatian daisy</name>
    <name type="synonym">Chrysanthemum cinerariifolium</name>
    <dbReference type="NCBI Taxonomy" id="118510"/>
    <lineage>
        <taxon>Eukaryota</taxon>
        <taxon>Viridiplantae</taxon>
        <taxon>Streptophyta</taxon>
        <taxon>Embryophyta</taxon>
        <taxon>Tracheophyta</taxon>
        <taxon>Spermatophyta</taxon>
        <taxon>Magnoliopsida</taxon>
        <taxon>eudicotyledons</taxon>
        <taxon>Gunneridae</taxon>
        <taxon>Pentapetalae</taxon>
        <taxon>asterids</taxon>
        <taxon>campanulids</taxon>
        <taxon>Asterales</taxon>
        <taxon>Asteraceae</taxon>
        <taxon>Asteroideae</taxon>
        <taxon>Anthemideae</taxon>
        <taxon>Anthemidinae</taxon>
        <taxon>Tanacetum</taxon>
    </lineage>
</organism>
<comment type="caution">
    <text evidence="3">The sequence shown here is derived from an EMBL/GenBank/DDBJ whole genome shotgun (WGS) entry which is preliminary data.</text>
</comment>
<protein>
    <submittedName>
        <fullName evidence="3">Reverse transcriptase domain-containing protein</fullName>
    </submittedName>
</protein>
<sequence length="679" mass="76535">MSHHKAIFDTPSLTKKVFANMKRVERLEEENRVLKEHKGVHSTVDFDEPFMEMEESSKQERKIVDIDVDVEINLEKVQAEAYNLDLDHQEKVLSMLDVNDEKLADVKEVLEVVKAAKLVTKVVTTAGVDVNAARVQDTPITAAEGTKAYKNSLIYKERTKKLHDDKIKNRIFNVGDQVLLFNSRLKIFSGKLKSCWSGPFTIFEIYPYGTAKLIHPDGCNFKVNCHPLKHYHGGDPPPLEIPDEWIVLKFAKINQKQDNIYTRSEATKKAGSEIREKLLRPQLVGFGDLNRTLLTKGNSQNVIDDKGYWDSCCSRHMTGNISFLSDYDPYDGGYVSFRQGGGKITSKVVVAGTSSTNFLGTKDDVSQDVKKDMSSLRYITLLNWFHDAHLESSISNAQDACNVDAPESSGNSNPTDTSTNPLIDQLETLTVESAILTVSSPIPTVCLDDTPEPTSDTRIISKRVTSQDDTPSLDNILTLSNRFEDILGVTTNTCDTNGVEADLGNMQYNISVSPTPAFRIHQDHLKIARIEAIRLFLAYASFMGFTFYKMDVKSAFLYGTIDEEVYVMQPPGFQDPKFLARVYKVEKAIHYLSEGTEEISNFYKSSRPDIMFVVCAYARHQVTPKECHLHAVKRIFRYLKDHPKLGLWYPKQSPFDLVAYSDSDYGGATQDWKSTTRGC</sequence>
<gene>
    <name evidence="3" type="ORF">Tci_040079</name>
</gene>
<dbReference type="EMBL" id="BKCJ010005686">
    <property type="protein sequence ID" value="GEU68101.1"/>
    <property type="molecule type" value="Genomic_DNA"/>
</dbReference>
<name>A0A6L2M240_TANCI</name>
<dbReference type="AlphaFoldDB" id="A0A6L2M240"/>
<dbReference type="GO" id="GO:0003964">
    <property type="term" value="F:RNA-directed DNA polymerase activity"/>
    <property type="evidence" value="ECO:0007669"/>
    <property type="project" value="UniProtKB-KW"/>
</dbReference>
<evidence type="ECO:0000256" key="1">
    <source>
        <dbReference type="SAM" id="MobiDB-lite"/>
    </source>
</evidence>
<keyword evidence="3" id="KW-0548">Nucleotidyltransferase</keyword>
<keyword evidence="3" id="KW-0808">Transferase</keyword>
<keyword evidence="3" id="KW-0695">RNA-directed DNA polymerase</keyword>
<dbReference type="InterPro" id="IPR013103">
    <property type="entry name" value="RVT_2"/>
</dbReference>